<sequence>MSEALLVLAGIGAGLCGSVAGLASLVSYPALLAFGLPPLVANVTNTTAMVGTAAGAIGGSQPELKGQGRRVGVLVVQTFLGGLLGAALLLSMPAEAFEAVVPWLVALGSVLLLARDRIRAWAVRRAERREGVPGPRWTGPLLMVLVGVYGGYFGAGVGIIALAILAVRHSEPLAITNAVKNVATGVSNLAAVCVFVVVADVDWSAALLLGAGAVVGAAAGPWVVRRVPEKPFRIAVAIAGLGLAVRLAL</sequence>
<dbReference type="InterPro" id="IPR002781">
    <property type="entry name" value="TM_pro_TauE-like"/>
</dbReference>
<keyword evidence="7 8" id="KW-0472">Membrane</keyword>
<comment type="caution">
    <text evidence="9">The sequence shown here is derived from an EMBL/GenBank/DDBJ whole genome shotgun (WGS) entry which is preliminary data.</text>
</comment>
<keyword evidence="4 8" id="KW-1003">Cell membrane</keyword>
<keyword evidence="10" id="KW-1185">Reference proteome</keyword>
<gene>
    <name evidence="9" type="ORF">GCM10009710_02570</name>
</gene>
<keyword evidence="3" id="KW-0813">Transport</keyword>
<reference evidence="9 10" key="1">
    <citation type="journal article" date="2019" name="Int. J. Syst. Evol. Microbiol.">
        <title>The Global Catalogue of Microorganisms (GCM) 10K type strain sequencing project: providing services to taxonomists for standard genome sequencing and annotation.</title>
        <authorList>
            <consortium name="The Broad Institute Genomics Platform"/>
            <consortium name="The Broad Institute Genome Sequencing Center for Infectious Disease"/>
            <person name="Wu L."/>
            <person name="Ma J."/>
        </authorList>
    </citation>
    <scope>NUCLEOTIDE SEQUENCE [LARGE SCALE GENOMIC DNA]</scope>
    <source>
        <strain evidence="9 10">JCM 13518</strain>
    </source>
</reference>
<dbReference type="Proteomes" id="UP001501057">
    <property type="component" value="Unassembled WGS sequence"/>
</dbReference>
<accession>A0ABN2JFI6</accession>
<name>A0ABN2JFI6_9ACTN</name>
<keyword evidence="6 8" id="KW-1133">Transmembrane helix</keyword>
<evidence type="ECO:0000256" key="4">
    <source>
        <dbReference type="ARBA" id="ARBA00022475"/>
    </source>
</evidence>
<dbReference type="Pfam" id="PF01925">
    <property type="entry name" value="TauE"/>
    <property type="match status" value="1"/>
</dbReference>
<evidence type="ECO:0000313" key="9">
    <source>
        <dbReference type="EMBL" id="GAA1725281.1"/>
    </source>
</evidence>
<comment type="similarity">
    <text evidence="2 8">Belongs to the 4-toluene sulfonate uptake permease (TSUP) (TC 2.A.102) family.</text>
</comment>
<dbReference type="RefSeq" id="WP_344196903.1">
    <property type="nucleotide sequence ID" value="NZ_BAAAME010000002.1"/>
</dbReference>
<evidence type="ECO:0000256" key="1">
    <source>
        <dbReference type="ARBA" id="ARBA00004651"/>
    </source>
</evidence>
<organism evidence="9 10">
    <name type="scientific">Aeromicrobium alkaliterrae</name>
    <dbReference type="NCBI Taxonomy" id="302168"/>
    <lineage>
        <taxon>Bacteria</taxon>
        <taxon>Bacillati</taxon>
        <taxon>Actinomycetota</taxon>
        <taxon>Actinomycetes</taxon>
        <taxon>Propionibacteriales</taxon>
        <taxon>Nocardioidaceae</taxon>
        <taxon>Aeromicrobium</taxon>
    </lineage>
</organism>
<feature type="transmembrane region" description="Helical" evidence="8">
    <location>
        <begin position="71"/>
        <end position="94"/>
    </location>
</feature>
<protein>
    <recommendedName>
        <fullName evidence="8">Probable membrane transporter protein</fullName>
    </recommendedName>
</protein>
<evidence type="ECO:0000256" key="5">
    <source>
        <dbReference type="ARBA" id="ARBA00022692"/>
    </source>
</evidence>
<proteinExistence type="inferred from homology"/>
<dbReference type="EMBL" id="BAAAME010000002">
    <property type="protein sequence ID" value="GAA1725281.1"/>
    <property type="molecule type" value="Genomic_DNA"/>
</dbReference>
<evidence type="ECO:0000256" key="7">
    <source>
        <dbReference type="ARBA" id="ARBA00023136"/>
    </source>
</evidence>
<dbReference type="InterPro" id="IPR052017">
    <property type="entry name" value="TSUP"/>
</dbReference>
<evidence type="ECO:0000256" key="3">
    <source>
        <dbReference type="ARBA" id="ARBA00022448"/>
    </source>
</evidence>
<feature type="transmembrane region" description="Helical" evidence="8">
    <location>
        <begin position="139"/>
        <end position="166"/>
    </location>
</feature>
<keyword evidence="5 8" id="KW-0812">Transmembrane</keyword>
<feature type="transmembrane region" description="Helical" evidence="8">
    <location>
        <begin position="205"/>
        <end position="224"/>
    </location>
</feature>
<evidence type="ECO:0000256" key="8">
    <source>
        <dbReference type="RuleBase" id="RU363041"/>
    </source>
</evidence>
<dbReference type="PANTHER" id="PTHR30269">
    <property type="entry name" value="TRANSMEMBRANE PROTEIN YFCA"/>
    <property type="match status" value="1"/>
</dbReference>
<evidence type="ECO:0000313" key="10">
    <source>
        <dbReference type="Proteomes" id="UP001501057"/>
    </source>
</evidence>
<evidence type="ECO:0000256" key="6">
    <source>
        <dbReference type="ARBA" id="ARBA00022989"/>
    </source>
</evidence>
<evidence type="ECO:0000256" key="2">
    <source>
        <dbReference type="ARBA" id="ARBA00009142"/>
    </source>
</evidence>
<dbReference type="PANTHER" id="PTHR30269:SF0">
    <property type="entry name" value="MEMBRANE TRANSPORTER PROTEIN YFCA-RELATED"/>
    <property type="match status" value="1"/>
</dbReference>
<comment type="subcellular location">
    <subcellularLocation>
        <location evidence="1 8">Cell membrane</location>
        <topology evidence="1 8">Multi-pass membrane protein</topology>
    </subcellularLocation>
</comment>
<feature type="transmembrane region" description="Helical" evidence="8">
    <location>
        <begin position="178"/>
        <end position="198"/>
    </location>
</feature>
<feature type="transmembrane region" description="Helical" evidence="8">
    <location>
        <begin position="39"/>
        <end position="59"/>
    </location>
</feature>